<dbReference type="EMBL" id="CP044329">
    <property type="protein sequence ID" value="QGM95858.1"/>
    <property type="molecule type" value="Genomic_DNA"/>
</dbReference>
<feature type="chain" id="PRO_5047309418" description="Type IV secretion system protein VirB7" evidence="1">
    <location>
        <begin position="17"/>
        <end position="92"/>
    </location>
</feature>
<keyword evidence="2" id="KW-0614">Plasmid</keyword>
<keyword evidence="1" id="KW-0732">Signal</keyword>
<reference evidence="2 3" key="1">
    <citation type="journal article" date="2021" name="AMB Express">
        <title>Isolation and characterisation of Methylocystis spp. for poly-3-hydroxybutyrate production using waste methane feedstocks.</title>
        <authorList>
            <person name="Rumah B.L."/>
            <person name="Stead C.E."/>
            <person name="Claxton Stevens B.H."/>
            <person name="Minton N.P."/>
            <person name="Grosse-Honebrink A."/>
            <person name="Zhang Y."/>
        </authorList>
    </citation>
    <scope>NUCLEOTIDE SEQUENCE [LARGE SCALE GENOMIC DNA]</scope>
    <source>
        <strain evidence="2 3">BRCS1</strain>
    </source>
</reference>
<name>A0ABX6EM07_9HYPH</name>
<sequence length="92" mass="9736">MGFLALALATPLTSCASLTGAGAPSCDGWTRRPLNRSLWDWENAAPIEAPTQPAIGEPIIRKGRAHANERTAALPVFDIAASARRCGDRDHG</sequence>
<feature type="signal peptide" evidence="1">
    <location>
        <begin position="1"/>
        <end position="16"/>
    </location>
</feature>
<geneLocation type="plasmid" evidence="2 3">
    <name>unnamed1</name>
</geneLocation>
<keyword evidence="3" id="KW-1185">Reference proteome</keyword>
<gene>
    <name evidence="2" type="ORF">F7D13_16830</name>
</gene>
<evidence type="ECO:0000313" key="3">
    <source>
        <dbReference type="Proteomes" id="UP000424673"/>
    </source>
</evidence>
<accession>A0ABX6EM07</accession>
<proteinExistence type="predicted"/>
<organism evidence="2 3">
    <name type="scientific">Methylocystis rosea</name>
    <dbReference type="NCBI Taxonomy" id="173366"/>
    <lineage>
        <taxon>Bacteria</taxon>
        <taxon>Pseudomonadati</taxon>
        <taxon>Pseudomonadota</taxon>
        <taxon>Alphaproteobacteria</taxon>
        <taxon>Hyphomicrobiales</taxon>
        <taxon>Methylocystaceae</taxon>
        <taxon>Methylocystis</taxon>
    </lineage>
</organism>
<dbReference type="Proteomes" id="UP000424673">
    <property type="component" value="Plasmid unnamed1"/>
</dbReference>
<evidence type="ECO:0008006" key="4">
    <source>
        <dbReference type="Google" id="ProtNLM"/>
    </source>
</evidence>
<evidence type="ECO:0000313" key="2">
    <source>
        <dbReference type="EMBL" id="QGM95858.1"/>
    </source>
</evidence>
<evidence type="ECO:0000256" key="1">
    <source>
        <dbReference type="SAM" id="SignalP"/>
    </source>
</evidence>
<protein>
    <recommendedName>
        <fullName evidence="4">Type IV secretion system protein VirB7</fullName>
    </recommendedName>
</protein>